<comment type="catalytic activity">
    <reaction evidence="1 9">
        <text>Thiol-dependent hydrolysis of ester, thioester, amide, peptide and isopeptide bonds formed by the C-terminal Gly of ubiquitin (a 76-residue protein attached to proteins as an intracellular targeting signal).</text>
        <dbReference type="EC" id="3.4.19.12"/>
    </reaction>
</comment>
<evidence type="ECO:0000256" key="8">
    <source>
        <dbReference type="ARBA" id="ARBA00022833"/>
    </source>
</evidence>
<evidence type="ECO:0000256" key="3">
    <source>
        <dbReference type="ARBA" id="ARBA00022723"/>
    </source>
</evidence>
<keyword evidence="2" id="KW-0645">Protease</keyword>
<dbReference type="InterPro" id="IPR048857">
    <property type="entry name" value="OTU1_Ubl"/>
</dbReference>
<dbReference type="FunFam" id="3.10.20.90:FF:000096">
    <property type="entry name" value="Ubiquitin thioesterase OTU1"/>
    <property type="match status" value="1"/>
</dbReference>
<dbReference type="Pfam" id="PF24560">
    <property type="entry name" value="zf-C2H2_OTU1_C"/>
    <property type="match status" value="1"/>
</dbReference>
<evidence type="ECO:0000256" key="4">
    <source>
        <dbReference type="ARBA" id="ARBA00022771"/>
    </source>
</evidence>
<reference evidence="12 13" key="1">
    <citation type="submission" date="2024-05" db="EMBL/GenBank/DDBJ databases">
        <title>Genetic variation in Jamaican populations of the coffee berry borer (Hypothenemus hampei).</title>
        <authorList>
            <person name="Errbii M."/>
            <person name="Myrie A."/>
        </authorList>
    </citation>
    <scope>NUCLEOTIDE SEQUENCE [LARGE SCALE GENOMIC DNA]</scope>
    <source>
        <strain evidence="12">JA-Hopewell-2020-01-JO</strain>
        <tissue evidence="12">Whole body</tissue>
    </source>
</reference>
<comment type="caution">
    <text evidence="12">The sequence shown here is derived from an EMBL/GenBank/DDBJ whole genome shotgun (WGS) entry which is preliminary data.</text>
</comment>
<name>A0ABD1F6T1_HYPHA</name>
<evidence type="ECO:0000256" key="2">
    <source>
        <dbReference type="ARBA" id="ARBA00022670"/>
    </source>
</evidence>
<evidence type="ECO:0000259" key="10">
    <source>
        <dbReference type="PROSITE" id="PS50053"/>
    </source>
</evidence>
<dbReference type="EC" id="3.4.19.12" evidence="9"/>
<evidence type="ECO:0000256" key="6">
    <source>
        <dbReference type="ARBA" id="ARBA00022801"/>
    </source>
</evidence>
<dbReference type="Gene3D" id="3.10.20.90">
    <property type="entry name" value="Phosphatidylinositol 3-kinase Catalytic Subunit, Chain A, domain 1"/>
    <property type="match status" value="1"/>
</dbReference>
<evidence type="ECO:0000259" key="11">
    <source>
        <dbReference type="PROSITE" id="PS50802"/>
    </source>
</evidence>
<dbReference type="CDD" id="cd17059">
    <property type="entry name" value="Ubl_OTU1"/>
    <property type="match status" value="1"/>
</dbReference>
<dbReference type="InterPro" id="IPR029071">
    <property type="entry name" value="Ubiquitin-like_domsf"/>
</dbReference>
<dbReference type="PROSITE" id="PS50802">
    <property type="entry name" value="OTU"/>
    <property type="match status" value="1"/>
</dbReference>
<dbReference type="Pfam" id="PF21403">
    <property type="entry name" value="OTU1_UBXL"/>
    <property type="match status" value="1"/>
</dbReference>
<dbReference type="InterPro" id="IPR057766">
    <property type="entry name" value="Znf-C2H2_OTU1-like_C"/>
</dbReference>
<accession>A0ABD1F6T1</accession>
<gene>
    <name evidence="12" type="ORF">ABEB36_004697</name>
</gene>
<dbReference type="PANTHER" id="PTHR13312">
    <property type="entry name" value="HIV-INDUCED PROTEIN-7-LIKE PROTEASE"/>
    <property type="match status" value="1"/>
</dbReference>
<dbReference type="InterPro" id="IPR038765">
    <property type="entry name" value="Papain-like_cys_pep_sf"/>
</dbReference>
<dbReference type="InterPro" id="IPR003323">
    <property type="entry name" value="OTU_dom"/>
</dbReference>
<dbReference type="PANTHER" id="PTHR13312:SF0">
    <property type="entry name" value="UBIQUITIN THIOESTERASE OTU1"/>
    <property type="match status" value="1"/>
</dbReference>
<feature type="domain" description="OTU" evidence="11">
    <location>
        <begin position="112"/>
        <end position="238"/>
    </location>
</feature>
<comment type="subcellular location">
    <subcellularLocation>
        <location evidence="9">Cytoplasm</location>
    </subcellularLocation>
</comment>
<dbReference type="Proteomes" id="UP001566132">
    <property type="component" value="Unassembled WGS sequence"/>
</dbReference>
<sequence>MSNLLLRVKTKNGQHVVKNLTQDHKIHDLKETLAELSNIPVNRLQVLLGFPPKVLDISNDNLELAQSGLSTGDTLILQEISTPLLENTTPTGANDASKCVENNQTDDFPGILMKQIVPADNSCLFSSFHFVLNGKLDESGEAGKFLRQLVAETIRNEKHNYDEAILGKPVEEYCAWIQNDTSWGGAIELAILSNYYGIEIAVVDTINAIINRFGEDQNYSFRVFLMFDGIHYDPLYLEPFTGGKIQTIFQSSDIRILEEAKILAQEAKSSRQFTDVNKFSLKCMDCNIMLKGQIEARDHAMSTGHMNFGEI</sequence>
<keyword evidence="9" id="KW-0963">Cytoplasm</keyword>
<organism evidence="12 13">
    <name type="scientific">Hypothenemus hampei</name>
    <name type="common">Coffee berry borer</name>
    <dbReference type="NCBI Taxonomy" id="57062"/>
    <lineage>
        <taxon>Eukaryota</taxon>
        <taxon>Metazoa</taxon>
        <taxon>Ecdysozoa</taxon>
        <taxon>Arthropoda</taxon>
        <taxon>Hexapoda</taxon>
        <taxon>Insecta</taxon>
        <taxon>Pterygota</taxon>
        <taxon>Neoptera</taxon>
        <taxon>Endopterygota</taxon>
        <taxon>Coleoptera</taxon>
        <taxon>Polyphaga</taxon>
        <taxon>Cucujiformia</taxon>
        <taxon>Curculionidae</taxon>
        <taxon>Scolytinae</taxon>
        <taxon>Hypothenemus</taxon>
    </lineage>
</organism>
<dbReference type="EMBL" id="JBDJPC010000003">
    <property type="protein sequence ID" value="KAL1510041.1"/>
    <property type="molecule type" value="Genomic_DNA"/>
</dbReference>
<dbReference type="AlphaFoldDB" id="A0ABD1F6T1"/>
<keyword evidence="6 9" id="KW-0378">Hydrolase</keyword>
<dbReference type="CDD" id="cd22745">
    <property type="entry name" value="OTU_OTU1"/>
    <property type="match status" value="1"/>
</dbReference>
<dbReference type="GO" id="GO:0006508">
    <property type="term" value="P:proteolysis"/>
    <property type="evidence" value="ECO:0007669"/>
    <property type="project" value="UniProtKB-KW"/>
</dbReference>
<comment type="function">
    <text evidence="9">Hydrolase that can remove conjugated ubiquitin from proteins and may therefore play an important regulatory role at the level of protein turnover by preventing degradation.</text>
</comment>
<dbReference type="Pfam" id="PF02338">
    <property type="entry name" value="OTU"/>
    <property type="match status" value="1"/>
</dbReference>
<dbReference type="SUPFAM" id="SSF54001">
    <property type="entry name" value="Cysteine proteinases"/>
    <property type="match status" value="1"/>
</dbReference>
<dbReference type="InterPro" id="IPR000626">
    <property type="entry name" value="Ubiquitin-like_dom"/>
</dbReference>
<evidence type="ECO:0000256" key="7">
    <source>
        <dbReference type="ARBA" id="ARBA00022807"/>
    </source>
</evidence>
<dbReference type="GO" id="GO:0004843">
    <property type="term" value="F:cysteine-type deubiquitinase activity"/>
    <property type="evidence" value="ECO:0007669"/>
    <property type="project" value="UniProtKB-UniRule"/>
</dbReference>
<evidence type="ECO:0000313" key="12">
    <source>
        <dbReference type="EMBL" id="KAL1510041.1"/>
    </source>
</evidence>
<dbReference type="GO" id="GO:0008270">
    <property type="term" value="F:zinc ion binding"/>
    <property type="evidence" value="ECO:0007669"/>
    <property type="project" value="UniProtKB-KW"/>
</dbReference>
<evidence type="ECO:0000256" key="9">
    <source>
        <dbReference type="RuleBase" id="RU367104"/>
    </source>
</evidence>
<evidence type="ECO:0000256" key="1">
    <source>
        <dbReference type="ARBA" id="ARBA00000707"/>
    </source>
</evidence>
<evidence type="ECO:0000256" key="5">
    <source>
        <dbReference type="ARBA" id="ARBA00022786"/>
    </source>
</evidence>
<proteinExistence type="predicted"/>
<evidence type="ECO:0000313" key="13">
    <source>
        <dbReference type="Proteomes" id="UP001566132"/>
    </source>
</evidence>
<keyword evidence="5 9" id="KW-0833">Ubl conjugation pathway</keyword>
<dbReference type="Gene3D" id="3.90.70.80">
    <property type="match status" value="1"/>
</dbReference>
<keyword evidence="4" id="KW-0863">Zinc-finger</keyword>
<dbReference type="SUPFAM" id="SSF54236">
    <property type="entry name" value="Ubiquitin-like"/>
    <property type="match status" value="1"/>
</dbReference>
<feature type="domain" description="Ubiquitin-like" evidence="10">
    <location>
        <begin position="4"/>
        <end position="77"/>
    </location>
</feature>
<dbReference type="GO" id="GO:0005737">
    <property type="term" value="C:cytoplasm"/>
    <property type="evidence" value="ECO:0007669"/>
    <property type="project" value="UniProtKB-SubCell"/>
</dbReference>
<keyword evidence="13" id="KW-1185">Reference proteome</keyword>
<protein>
    <recommendedName>
        <fullName evidence="9">Ubiquitin thioesterase OTU</fullName>
        <ecNumber evidence="9">3.4.19.12</ecNumber>
    </recommendedName>
</protein>
<keyword evidence="3" id="KW-0479">Metal-binding</keyword>
<keyword evidence="7 9" id="KW-0788">Thiol protease</keyword>
<keyword evidence="8" id="KW-0862">Zinc</keyword>
<dbReference type="PROSITE" id="PS50053">
    <property type="entry name" value="UBIQUITIN_2"/>
    <property type="match status" value="1"/>
</dbReference>